<organism evidence="1 2">
    <name type="scientific">Actinopolymorpha pittospori</name>
    <dbReference type="NCBI Taxonomy" id="648752"/>
    <lineage>
        <taxon>Bacteria</taxon>
        <taxon>Bacillati</taxon>
        <taxon>Actinomycetota</taxon>
        <taxon>Actinomycetes</taxon>
        <taxon>Propionibacteriales</taxon>
        <taxon>Actinopolymorphaceae</taxon>
        <taxon>Actinopolymorpha</taxon>
    </lineage>
</organism>
<proteinExistence type="predicted"/>
<dbReference type="NCBIfam" id="TIGR02241">
    <property type="entry name" value="conserved hypothetical phage tail region protein"/>
    <property type="match status" value="1"/>
</dbReference>
<dbReference type="EMBL" id="JADBEM010000001">
    <property type="protein sequence ID" value="MBE1605838.1"/>
    <property type="molecule type" value="Genomic_DNA"/>
</dbReference>
<dbReference type="PANTHER" id="PTHR38009">
    <property type="entry name" value="CONSERVED HYPOTHETICAL PHAGE TAIL PROTEIN"/>
    <property type="match status" value="1"/>
</dbReference>
<dbReference type="PANTHER" id="PTHR38009:SF1">
    <property type="entry name" value="CONSERVED HYPOTHETICAL PHAGE TAIL PROTEIN"/>
    <property type="match status" value="1"/>
</dbReference>
<evidence type="ECO:0000313" key="2">
    <source>
        <dbReference type="Proteomes" id="UP000638648"/>
    </source>
</evidence>
<dbReference type="Pfam" id="PF06841">
    <property type="entry name" value="Phage_T4_gp19"/>
    <property type="match status" value="1"/>
</dbReference>
<name>A0A927RJN5_9ACTN</name>
<dbReference type="InterPro" id="IPR010667">
    <property type="entry name" value="Phage_T4_Gp19"/>
</dbReference>
<comment type="caution">
    <text evidence="1">The sequence shown here is derived from an EMBL/GenBank/DDBJ whole genome shotgun (WGS) entry which is preliminary data.</text>
</comment>
<reference evidence="1" key="1">
    <citation type="submission" date="2020-10" db="EMBL/GenBank/DDBJ databases">
        <title>Sequencing the genomes of 1000 actinobacteria strains.</title>
        <authorList>
            <person name="Klenk H.-P."/>
        </authorList>
    </citation>
    <scope>NUCLEOTIDE SEQUENCE</scope>
    <source>
        <strain evidence="1">DSM 45354</strain>
    </source>
</reference>
<dbReference type="RefSeq" id="WP_192750067.1">
    <property type="nucleotide sequence ID" value="NZ_BAABJL010000206.1"/>
</dbReference>
<dbReference type="GO" id="GO:0005198">
    <property type="term" value="F:structural molecule activity"/>
    <property type="evidence" value="ECO:0007669"/>
    <property type="project" value="InterPro"/>
</dbReference>
<gene>
    <name evidence="1" type="ORF">HEB94_002686</name>
</gene>
<dbReference type="AlphaFoldDB" id="A0A927RJN5"/>
<dbReference type="Proteomes" id="UP000638648">
    <property type="component" value="Unassembled WGS sequence"/>
</dbReference>
<dbReference type="InterPro" id="IPR011747">
    <property type="entry name" value="CHP02241"/>
</dbReference>
<protein>
    <submittedName>
        <fullName evidence="1">Phage tail-like protein</fullName>
    </submittedName>
</protein>
<evidence type="ECO:0000313" key="1">
    <source>
        <dbReference type="EMBL" id="MBE1605838.1"/>
    </source>
</evidence>
<keyword evidence="2" id="KW-1185">Reference proteome</keyword>
<sequence length="145" mass="15879">MPPINALTAAQFSIIVDGYSVGSFSELVGITTEVEPFDFDSTDQVVGPRKLLGKPKPPTVVLKRGQTPSMELWNWHEAVVSGNMAAARKDCTLVMYAVDGKPVARYQLFKAWPSKLEIVTLKGGPTEALFETVTLVCERLQRLAV</sequence>
<accession>A0A927RJN5</accession>